<evidence type="ECO:0000313" key="15">
    <source>
        <dbReference type="Proteomes" id="UP001499978"/>
    </source>
</evidence>
<protein>
    <recommendedName>
        <fullName evidence="10">Regulator of SigK</fullName>
    </recommendedName>
    <alternativeName>
        <fullName evidence="9">Sigma-K anti-sigma factor RskA</fullName>
    </alternativeName>
</protein>
<gene>
    <name evidence="14" type="ORF">GCM10010201_20380</name>
</gene>
<dbReference type="PANTHER" id="PTHR37461">
    <property type="entry name" value="ANTI-SIGMA-K FACTOR RSKA"/>
    <property type="match status" value="1"/>
</dbReference>
<keyword evidence="5 11" id="KW-1133">Transmembrane helix</keyword>
<name>A0ABN3NJ22_9ACTN</name>
<evidence type="ECO:0000256" key="4">
    <source>
        <dbReference type="ARBA" id="ARBA00022692"/>
    </source>
</evidence>
<evidence type="ECO:0000313" key="14">
    <source>
        <dbReference type="EMBL" id="GAA2522303.1"/>
    </source>
</evidence>
<dbReference type="Gene3D" id="1.10.10.1320">
    <property type="entry name" value="Anti-sigma factor, zinc-finger domain"/>
    <property type="match status" value="1"/>
</dbReference>
<evidence type="ECO:0000259" key="12">
    <source>
        <dbReference type="Pfam" id="PF10099"/>
    </source>
</evidence>
<evidence type="ECO:0000256" key="11">
    <source>
        <dbReference type="SAM" id="Phobius"/>
    </source>
</evidence>
<evidence type="ECO:0000256" key="6">
    <source>
        <dbReference type="ARBA" id="ARBA00023015"/>
    </source>
</evidence>
<dbReference type="Pfam" id="PF10099">
    <property type="entry name" value="RskA_C"/>
    <property type="match status" value="1"/>
</dbReference>
<dbReference type="RefSeq" id="WP_344171601.1">
    <property type="nucleotide sequence ID" value="NZ_BAAARY010000007.1"/>
</dbReference>
<evidence type="ECO:0000256" key="7">
    <source>
        <dbReference type="ARBA" id="ARBA00023136"/>
    </source>
</evidence>
<evidence type="ECO:0000256" key="10">
    <source>
        <dbReference type="ARBA" id="ARBA00030803"/>
    </source>
</evidence>
<reference evidence="14 15" key="1">
    <citation type="journal article" date="2019" name="Int. J. Syst. Evol. Microbiol.">
        <title>The Global Catalogue of Microorganisms (GCM) 10K type strain sequencing project: providing services to taxonomists for standard genome sequencing and annotation.</title>
        <authorList>
            <consortium name="The Broad Institute Genomics Platform"/>
            <consortium name="The Broad Institute Genome Sequencing Center for Infectious Disease"/>
            <person name="Wu L."/>
            <person name="Ma J."/>
        </authorList>
    </citation>
    <scope>NUCLEOTIDE SEQUENCE [LARGE SCALE GENOMIC DNA]</scope>
    <source>
        <strain evidence="14 15">JCM 3367</strain>
    </source>
</reference>
<keyword evidence="8" id="KW-0804">Transcription</keyword>
<dbReference type="EMBL" id="BAAARY010000007">
    <property type="protein sequence ID" value="GAA2522303.1"/>
    <property type="molecule type" value="Genomic_DNA"/>
</dbReference>
<dbReference type="InterPro" id="IPR018764">
    <property type="entry name" value="RskA_C"/>
</dbReference>
<sequence length="251" mass="26351">MNTDIHGLAGAYALHALTDIERAAFDRHLADCETCALEVRELRETAARIGEASFSVPPPRLRQQVLAEIRQTRQVGPGRPERRAPAELVRWRRLTTVAAAAAIFAAAVGGVSFLLGEQRVREQRAVAEAARADAVAAQAEASRMAAILNAPDAVLRGRNAPAGGHVSVVYSPSHNTGVAMLDKLPAPPPGHTYQLWVMGDQPVSAGVVPDGLTSFRHTVTGLRGANALGVTVEPAGGSVSPNMDTAITLGL</sequence>
<evidence type="ECO:0000256" key="1">
    <source>
        <dbReference type="ARBA" id="ARBA00004167"/>
    </source>
</evidence>
<dbReference type="Proteomes" id="UP001499978">
    <property type="component" value="Unassembled WGS sequence"/>
</dbReference>
<dbReference type="InterPro" id="IPR041916">
    <property type="entry name" value="Anti_sigma_zinc_sf"/>
</dbReference>
<organism evidence="14 15">
    <name type="scientific">Pilimelia columellifera subsp. columellifera</name>
    <dbReference type="NCBI Taxonomy" id="706583"/>
    <lineage>
        <taxon>Bacteria</taxon>
        <taxon>Bacillati</taxon>
        <taxon>Actinomycetota</taxon>
        <taxon>Actinomycetes</taxon>
        <taxon>Micromonosporales</taxon>
        <taxon>Micromonosporaceae</taxon>
        <taxon>Pilimelia</taxon>
    </lineage>
</organism>
<evidence type="ECO:0000256" key="8">
    <source>
        <dbReference type="ARBA" id="ARBA00023163"/>
    </source>
</evidence>
<comment type="caution">
    <text evidence="14">The sequence shown here is derived from an EMBL/GenBank/DDBJ whole genome shotgun (WGS) entry which is preliminary data.</text>
</comment>
<proteinExistence type="predicted"/>
<keyword evidence="7 11" id="KW-0472">Membrane</keyword>
<accession>A0ABN3NJ22</accession>
<keyword evidence="4 11" id="KW-0812">Transmembrane</keyword>
<evidence type="ECO:0000256" key="3">
    <source>
        <dbReference type="ARBA" id="ARBA00022475"/>
    </source>
</evidence>
<dbReference type="InterPro" id="IPR051474">
    <property type="entry name" value="Anti-sigma-K/W_factor"/>
</dbReference>
<feature type="domain" description="Anti-sigma K factor RskA C-terminal" evidence="12">
    <location>
        <begin position="97"/>
        <end position="242"/>
    </location>
</feature>
<evidence type="ECO:0000256" key="2">
    <source>
        <dbReference type="ARBA" id="ARBA00004236"/>
    </source>
</evidence>
<evidence type="ECO:0000256" key="5">
    <source>
        <dbReference type="ARBA" id="ARBA00022989"/>
    </source>
</evidence>
<evidence type="ECO:0000256" key="9">
    <source>
        <dbReference type="ARBA" id="ARBA00029829"/>
    </source>
</evidence>
<keyword evidence="6" id="KW-0805">Transcription regulation</keyword>
<dbReference type="Pfam" id="PF22618">
    <property type="entry name" value="RskA_N"/>
    <property type="match status" value="1"/>
</dbReference>
<feature type="transmembrane region" description="Helical" evidence="11">
    <location>
        <begin position="94"/>
        <end position="115"/>
    </location>
</feature>
<evidence type="ECO:0000259" key="13">
    <source>
        <dbReference type="Pfam" id="PF22618"/>
    </source>
</evidence>
<dbReference type="PANTHER" id="PTHR37461:SF1">
    <property type="entry name" value="ANTI-SIGMA-K FACTOR RSKA"/>
    <property type="match status" value="1"/>
</dbReference>
<dbReference type="InterPro" id="IPR053877">
    <property type="entry name" value="RskA_N"/>
</dbReference>
<keyword evidence="3" id="KW-1003">Cell membrane</keyword>
<keyword evidence="15" id="KW-1185">Reference proteome</keyword>
<feature type="domain" description="Anti-sigma-K factor RskA N-terminal" evidence="13">
    <location>
        <begin position="7"/>
        <end position="47"/>
    </location>
</feature>
<comment type="subcellular location">
    <subcellularLocation>
        <location evidence="2">Cell membrane</location>
    </subcellularLocation>
    <subcellularLocation>
        <location evidence="1">Membrane</location>
        <topology evidence="1">Single-pass membrane protein</topology>
    </subcellularLocation>
</comment>